<dbReference type="EMBL" id="WNZZ01000002">
    <property type="protein sequence ID" value="MUG21665.1"/>
    <property type="molecule type" value="Genomic_DNA"/>
</dbReference>
<dbReference type="PATRIC" id="fig|44252.3.peg.2603"/>
<dbReference type="OrthoDB" id="2604949at2"/>
<comment type="caution">
    <text evidence="2">The sequence shown here is derived from an EMBL/GenBank/DDBJ whole genome shotgun (WGS) entry which is preliminary data.</text>
</comment>
<evidence type="ECO:0000313" key="3">
    <source>
        <dbReference type="EMBL" id="MUG21665.1"/>
    </source>
</evidence>
<dbReference type="Proteomes" id="UP000442469">
    <property type="component" value="Unassembled WGS sequence"/>
</dbReference>
<dbReference type="RefSeq" id="WP_036622507.1">
    <property type="nucleotide sequence ID" value="NZ_BGML01000003.1"/>
</dbReference>
<feature type="transmembrane region" description="Helical" evidence="1">
    <location>
        <begin position="7"/>
        <end position="25"/>
    </location>
</feature>
<dbReference type="AlphaFoldDB" id="A0A090ZED3"/>
<evidence type="ECO:0000313" key="5">
    <source>
        <dbReference type="Proteomes" id="UP000442469"/>
    </source>
</evidence>
<keyword evidence="1" id="KW-0812">Transmembrane</keyword>
<evidence type="ECO:0000256" key="1">
    <source>
        <dbReference type="SAM" id="Phobius"/>
    </source>
</evidence>
<dbReference type="HOGENOM" id="CLU_1914990_0_0_9"/>
<dbReference type="Proteomes" id="UP000029278">
    <property type="component" value="Unassembled WGS sequence"/>
</dbReference>
<feature type="transmembrane region" description="Helical" evidence="1">
    <location>
        <begin position="107"/>
        <end position="125"/>
    </location>
</feature>
<dbReference type="EMBL" id="JMQA01000024">
    <property type="protein sequence ID" value="KFN09007.1"/>
    <property type="molecule type" value="Genomic_DNA"/>
</dbReference>
<gene>
    <name evidence="2" type="ORF">DJ90_2678</name>
    <name evidence="3" type="ORF">GNQ08_04385</name>
</gene>
<keyword evidence="1" id="KW-0472">Membrane</keyword>
<reference evidence="3 5" key="2">
    <citation type="submission" date="2019-11" db="EMBL/GenBank/DDBJ databases">
        <title>Draft genome sequences of five Paenibacillus species of dairy origin.</title>
        <authorList>
            <person name="Olajide A.M."/>
            <person name="Chen S."/>
            <person name="Lapointe G."/>
        </authorList>
    </citation>
    <scope>NUCLEOTIDE SEQUENCE [LARGE SCALE GENOMIC DNA]</scope>
    <source>
        <strain evidence="3 5">3CT49</strain>
    </source>
</reference>
<accession>A0A090ZED3</accession>
<keyword evidence="4" id="KW-1185">Reference proteome</keyword>
<name>A0A090ZED3_PAEMA</name>
<sequence>MNNSKGYFYYLVWIVGAIVLVYYGQQFTHMMDQKTGTLYRMDYSLLGDIVYSFVFGLYLSFLSGWPRRKSLHRPLFFFVFLPSLILLLYPLITIYINQIRIAGYHQWVGQVQLFFIGLLSGYSLMKSLFSSK</sequence>
<organism evidence="2 4">
    <name type="scientific">Paenibacillus macerans</name>
    <name type="common">Bacillus macerans</name>
    <dbReference type="NCBI Taxonomy" id="44252"/>
    <lineage>
        <taxon>Bacteria</taxon>
        <taxon>Bacillati</taxon>
        <taxon>Bacillota</taxon>
        <taxon>Bacilli</taxon>
        <taxon>Bacillales</taxon>
        <taxon>Paenibacillaceae</taxon>
        <taxon>Paenibacillus</taxon>
    </lineage>
</organism>
<keyword evidence="1" id="KW-1133">Transmembrane helix</keyword>
<reference evidence="2 4" key="1">
    <citation type="submission" date="2014-04" db="EMBL/GenBank/DDBJ databases">
        <authorList>
            <person name="Bishop-Lilly K.A."/>
            <person name="Broomall S.M."/>
            <person name="Chain P.S."/>
            <person name="Chertkov O."/>
            <person name="Coyne S.R."/>
            <person name="Daligault H.E."/>
            <person name="Davenport K.W."/>
            <person name="Erkkila T."/>
            <person name="Frey K.G."/>
            <person name="Gibbons H.S."/>
            <person name="Gu W."/>
            <person name="Jaissle J."/>
            <person name="Johnson S.L."/>
            <person name="Koroleva G.I."/>
            <person name="Ladner J.T."/>
            <person name="Lo C.-C."/>
            <person name="Minogue T.D."/>
            <person name="Munk C."/>
            <person name="Palacios G.F."/>
            <person name="Redden C.L."/>
            <person name="Rosenzweig C.N."/>
            <person name="Scholz M.B."/>
            <person name="Teshima H."/>
            <person name="Xu Y."/>
        </authorList>
    </citation>
    <scope>NUCLEOTIDE SEQUENCE [LARGE SCALE GENOMIC DNA]</scope>
    <source>
        <strain evidence="2 4">8244</strain>
    </source>
</reference>
<dbReference type="STRING" id="44252.DJ90_2678"/>
<feature type="transmembrane region" description="Helical" evidence="1">
    <location>
        <begin position="45"/>
        <end position="63"/>
    </location>
</feature>
<evidence type="ECO:0000313" key="4">
    <source>
        <dbReference type="Proteomes" id="UP000029278"/>
    </source>
</evidence>
<proteinExistence type="predicted"/>
<protein>
    <submittedName>
        <fullName evidence="2">Putative membrane protein</fullName>
    </submittedName>
</protein>
<feature type="transmembrane region" description="Helical" evidence="1">
    <location>
        <begin position="75"/>
        <end position="95"/>
    </location>
</feature>
<dbReference type="GeneID" id="77006868"/>
<evidence type="ECO:0000313" key="2">
    <source>
        <dbReference type="EMBL" id="KFN09007.1"/>
    </source>
</evidence>